<accession>A0ABP1QSG6</accession>
<feature type="chain" id="PRO_5045630853" evidence="1">
    <location>
        <begin position="17"/>
        <end position="243"/>
    </location>
</feature>
<dbReference type="Proteomes" id="UP001642540">
    <property type="component" value="Unassembled WGS sequence"/>
</dbReference>
<reference evidence="2 3" key="1">
    <citation type="submission" date="2024-08" db="EMBL/GenBank/DDBJ databases">
        <authorList>
            <person name="Cucini C."/>
            <person name="Frati F."/>
        </authorList>
    </citation>
    <scope>NUCLEOTIDE SEQUENCE [LARGE SCALE GENOMIC DNA]</scope>
</reference>
<evidence type="ECO:0000313" key="2">
    <source>
        <dbReference type="EMBL" id="CAL8109192.1"/>
    </source>
</evidence>
<dbReference type="EMBL" id="CAXLJM020000041">
    <property type="protein sequence ID" value="CAL8109192.1"/>
    <property type="molecule type" value="Genomic_DNA"/>
</dbReference>
<protein>
    <submittedName>
        <fullName evidence="2">Uncharacterized protein</fullName>
    </submittedName>
</protein>
<evidence type="ECO:0000313" key="3">
    <source>
        <dbReference type="Proteomes" id="UP001642540"/>
    </source>
</evidence>
<name>A0ABP1QSG6_9HEXA</name>
<gene>
    <name evidence="2" type="ORF">ODALV1_LOCUS13219</name>
</gene>
<keyword evidence="3" id="KW-1185">Reference proteome</keyword>
<dbReference type="PROSITE" id="PS51257">
    <property type="entry name" value="PROKAR_LIPOPROTEIN"/>
    <property type="match status" value="1"/>
</dbReference>
<organism evidence="2 3">
    <name type="scientific">Orchesella dallaii</name>
    <dbReference type="NCBI Taxonomy" id="48710"/>
    <lineage>
        <taxon>Eukaryota</taxon>
        <taxon>Metazoa</taxon>
        <taxon>Ecdysozoa</taxon>
        <taxon>Arthropoda</taxon>
        <taxon>Hexapoda</taxon>
        <taxon>Collembola</taxon>
        <taxon>Entomobryomorpha</taxon>
        <taxon>Entomobryoidea</taxon>
        <taxon>Orchesellidae</taxon>
        <taxon>Orchesellinae</taxon>
        <taxon>Orchesella</taxon>
    </lineage>
</organism>
<sequence>MKLLLLFAGIIISTNAQTFPGGMFPGGSQACYTTTGLGKPGGECVQDDCCEGGAYISNLCLNYQNNVRCCYSRNSCTTSCGTCNDAVAKDYACRVLAMHEKGQIRLKGEHFDPNGNNPYDGASSLSNIRDTCYGRQVKRSNYCTAAPGGCICLRGSMVRGLHTYATNFWNTYGQPVDVNALAGSCHSSSSWHYQGNTFDISCTTPRNHCSALRDWCLNQNIVEACYPGSSCGGHETWVHCAFA</sequence>
<proteinExistence type="predicted"/>
<keyword evidence="1" id="KW-0732">Signal</keyword>
<evidence type="ECO:0000256" key="1">
    <source>
        <dbReference type="SAM" id="SignalP"/>
    </source>
</evidence>
<feature type="signal peptide" evidence="1">
    <location>
        <begin position="1"/>
        <end position="16"/>
    </location>
</feature>
<comment type="caution">
    <text evidence="2">The sequence shown here is derived from an EMBL/GenBank/DDBJ whole genome shotgun (WGS) entry which is preliminary data.</text>
</comment>